<dbReference type="PIRSF" id="PIRSF000386">
    <property type="entry name" value="tRNA_mtase"/>
    <property type="match status" value="1"/>
</dbReference>
<organism evidence="19 20">
    <name type="scientific">Culicoidibacter larvae</name>
    <dbReference type="NCBI Taxonomy" id="2579976"/>
    <lineage>
        <taxon>Bacteria</taxon>
        <taxon>Bacillati</taxon>
        <taxon>Bacillota</taxon>
        <taxon>Culicoidibacteria</taxon>
        <taxon>Culicoidibacterales</taxon>
        <taxon>Culicoidibacteraceae</taxon>
        <taxon>Culicoidibacter</taxon>
    </lineage>
</organism>
<feature type="binding site" evidence="15 16">
    <location>
        <begin position="133"/>
        <end position="138"/>
    </location>
    <ligand>
        <name>S-adenosyl-L-methionine</name>
        <dbReference type="ChEBI" id="CHEBI:59789"/>
    </ligand>
</feature>
<dbReference type="AlphaFoldDB" id="A0A5R8QFN6"/>
<dbReference type="InterPro" id="IPR016009">
    <property type="entry name" value="tRNA_MeTrfase_TRMD/TRM10"/>
</dbReference>
<dbReference type="PANTHER" id="PTHR46417">
    <property type="entry name" value="TRNA (GUANINE-N(1)-)-METHYLTRANSFERASE"/>
    <property type="match status" value="1"/>
</dbReference>
<dbReference type="FunFam" id="1.10.1270.20:FF:000001">
    <property type="entry name" value="tRNA (guanine-N(1)-)-methyltransferase"/>
    <property type="match status" value="1"/>
</dbReference>
<keyword evidence="8 15" id="KW-0489">Methyltransferase</keyword>
<dbReference type="InterPro" id="IPR023148">
    <property type="entry name" value="tRNA_m1G_MeTrfase_C_sf"/>
</dbReference>
<dbReference type="InParanoid" id="A0A5R8QFN6"/>
<evidence type="ECO:0000256" key="7">
    <source>
        <dbReference type="ARBA" id="ARBA00022490"/>
    </source>
</evidence>
<evidence type="ECO:0000256" key="12">
    <source>
        <dbReference type="ARBA" id="ARBA00029736"/>
    </source>
</evidence>
<dbReference type="NCBIfam" id="NF000648">
    <property type="entry name" value="PRK00026.1"/>
    <property type="match status" value="1"/>
</dbReference>
<dbReference type="Gene3D" id="3.40.1280.10">
    <property type="match status" value="1"/>
</dbReference>
<protein>
    <recommendedName>
        <fullName evidence="6 15">tRNA (guanine-N(1)-)-methyltransferase</fullName>
        <ecNumber evidence="5 15">2.1.1.228</ecNumber>
    </recommendedName>
    <alternativeName>
        <fullName evidence="12 15">M1G-methyltransferase</fullName>
    </alternativeName>
    <alternativeName>
        <fullName evidence="13 15">tRNA [GM37] methyltransferase</fullName>
    </alternativeName>
</protein>
<comment type="subunit">
    <text evidence="4 15 17">Homodimer.</text>
</comment>
<dbReference type="PANTHER" id="PTHR46417:SF1">
    <property type="entry name" value="TRNA (GUANINE-N(1)-)-METHYLTRANSFERASE"/>
    <property type="match status" value="1"/>
</dbReference>
<evidence type="ECO:0000256" key="14">
    <source>
        <dbReference type="ARBA" id="ARBA00047783"/>
    </source>
</evidence>
<keyword evidence="7 15" id="KW-0963">Cytoplasm</keyword>
<evidence type="ECO:0000256" key="15">
    <source>
        <dbReference type="HAMAP-Rule" id="MF_00605"/>
    </source>
</evidence>
<dbReference type="InterPro" id="IPR029026">
    <property type="entry name" value="tRNA_m1G_MTases_N"/>
</dbReference>
<proteinExistence type="inferred from homology"/>
<evidence type="ECO:0000256" key="3">
    <source>
        <dbReference type="ARBA" id="ARBA00007630"/>
    </source>
</evidence>
<dbReference type="EMBL" id="VBWP01000002">
    <property type="protein sequence ID" value="TLG76604.1"/>
    <property type="molecule type" value="Genomic_DNA"/>
</dbReference>
<comment type="similarity">
    <text evidence="3 15 17">Belongs to the RNA methyltransferase TrmD family.</text>
</comment>
<evidence type="ECO:0000256" key="10">
    <source>
        <dbReference type="ARBA" id="ARBA00022691"/>
    </source>
</evidence>
<feature type="domain" description="tRNA methyltransferase TRMD/TRM10-type" evidence="18">
    <location>
        <begin position="1"/>
        <end position="223"/>
    </location>
</feature>
<accession>A0A5R8QFN6</accession>
<evidence type="ECO:0000256" key="8">
    <source>
        <dbReference type="ARBA" id="ARBA00022603"/>
    </source>
</evidence>
<evidence type="ECO:0000313" key="19">
    <source>
        <dbReference type="EMBL" id="TLG76604.1"/>
    </source>
</evidence>
<evidence type="ECO:0000256" key="9">
    <source>
        <dbReference type="ARBA" id="ARBA00022679"/>
    </source>
</evidence>
<evidence type="ECO:0000256" key="4">
    <source>
        <dbReference type="ARBA" id="ARBA00011738"/>
    </source>
</evidence>
<keyword evidence="10 15" id="KW-0949">S-adenosyl-L-methionine</keyword>
<dbReference type="CDD" id="cd18080">
    <property type="entry name" value="TrmD-like"/>
    <property type="match status" value="1"/>
</dbReference>
<keyword evidence="9 15" id="KW-0808">Transferase</keyword>
<feature type="binding site" evidence="15 16">
    <location>
        <position position="113"/>
    </location>
    <ligand>
        <name>S-adenosyl-L-methionine</name>
        <dbReference type="ChEBI" id="CHEBI:59789"/>
    </ligand>
</feature>
<evidence type="ECO:0000256" key="1">
    <source>
        <dbReference type="ARBA" id="ARBA00002634"/>
    </source>
</evidence>
<dbReference type="InterPro" id="IPR029028">
    <property type="entry name" value="Alpha/beta_knot_MTases"/>
</dbReference>
<evidence type="ECO:0000256" key="16">
    <source>
        <dbReference type="PIRSR" id="PIRSR000386-1"/>
    </source>
</evidence>
<dbReference type="Proteomes" id="UP000306912">
    <property type="component" value="Unassembled WGS sequence"/>
</dbReference>
<evidence type="ECO:0000256" key="17">
    <source>
        <dbReference type="RuleBase" id="RU003464"/>
    </source>
</evidence>
<dbReference type="EC" id="2.1.1.228" evidence="5 15"/>
<sequence>MHIDVLSLFPEMFTGVLNTSILKRAQERGAVTIAVTDFREYADNKHKNVDDYPFGGGAGMLLKPEPLFAAVEALKQASGKKSHVVLMSPQGAPYTHQKAVELGTHEHLILLCGHYEGFDERIREYLVDEEVSIGDYVLTGGELASMVVVDSVVRLLPEVIEHDSHDDDSFAHGLLEYPQYTRPADFNGMKVPDVLLSGHHLNIEKWRREQALIRTAMKRPDLLLNVELSDEEKQFIEPYLK</sequence>
<keyword evidence="20" id="KW-1185">Reference proteome</keyword>
<comment type="catalytic activity">
    <reaction evidence="14 15 17">
        <text>guanosine(37) in tRNA + S-adenosyl-L-methionine = N(1)-methylguanosine(37) in tRNA + S-adenosyl-L-homocysteine + H(+)</text>
        <dbReference type="Rhea" id="RHEA:36899"/>
        <dbReference type="Rhea" id="RHEA-COMP:10145"/>
        <dbReference type="Rhea" id="RHEA-COMP:10147"/>
        <dbReference type="ChEBI" id="CHEBI:15378"/>
        <dbReference type="ChEBI" id="CHEBI:57856"/>
        <dbReference type="ChEBI" id="CHEBI:59789"/>
        <dbReference type="ChEBI" id="CHEBI:73542"/>
        <dbReference type="ChEBI" id="CHEBI:74269"/>
        <dbReference type="EC" id="2.1.1.228"/>
    </reaction>
</comment>
<comment type="subcellular location">
    <subcellularLocation>
        <location evidence="2 15 17">Cytoplasm</location>
    </subcellularLocation>
</comment>
<dbReference type="GO" id="GO:0005829">
    <property type="term" value="C:cytosol"/>
    <property type="evidence" value="ECO:0007669"/>
    <property type="project" value="TreeGrafter"/>
</dbReference>
<dbReference type="NCBIfam" id="TIGR00088">
    <property type="entry name" value="trmD"/>
    <property type="match status" value="1"/>
</dbReference>
<reference evidence="19 20" key="1">
    <citation type="submission" date="2019-05" db="EMBL/GenBank/DDBJ databases">
        <title>Culicoidintestinum kansasii gen. nov., sp. nov. from the gastrointestinal tract of the biting midge, Culicoides sonorensis.</title>
        <authorList>
            <person name="Neupane S."/>
            <person name="Ghosh A."/>
            <person name="Gunther S."/>
            <person name="Martin K."/>
            <person name="Zurek L."/>
        </authorList>
    </citation>
    <scope>NUCLEOTIDE SEQUENCE [LARGE SCALE GENOMIC DNA]</scope>
    <source>
        <strain evidence="19 20">CS-1</strain>
    </source>
</reference>
<evidence type="ECO:0000259" key="18">
    <source>
        <dbReference type="Pfam" id="PF01746"/>
    </source>
</evidence>
<keyword evidence="11 15" id="KW-0819">tRNA processing</keyword>
<dbReference type="FunFam" id="3.40.1280.10:FF:000001">
    <property type="entry name" value="tRNA (guanine-N(1)-)-methyltransferase"/>
    <property type="match status" value="1"/>
</dbReference>
<evidence type="ECO:0000256" key="11">
    <source>
        <dbReference type="ARBA" id="ARBA00022694"/>
    </source>
</evidence>
<evidence type="ECO:0000256" key="2">
    <source>
        <dbReference type="ARBA" id="ARBA00004496"/>
    </source>
</evidence>
<evidence type="ECO:0000256" key="13">
    <source>
        <dbReference type="ARBA" id="ARBA00033392"/>
    </source>
</evidence>
<dbReference type="HAMAP" id="MF_00605">
    <property type="entry name" value="TrmD"/>
    <property type="match status" value="1"/>
</dbReference>
<dbReference type="InterPro" id="IPR002649">
    <property type="entry name" value="tRNA_m1G_MeTrfase_TrmD"/>
</dbReference>
<dbReference type="Pfam" id="PF01746">
    <property type="entry name" value="tRNA_m1G_MT"/>
    <property type="match status" value="1"/>
</dbReference>
<evidence type="ECO:0000256" key="5">
    <source>
        <dbReference type="ARBA" id="ARBA00012807"/>
    </source>
</evidence>
<dbReference type="SUPFAM" id="SSF75217">
    <property type="entry name" value="alpha/beta knot"/>
    <property type="match status" value="1"/>
</dbReference>
<comment type="caution">
    <text evidence="19">The sequence shown here is derived from an EMBL/GenBank/DDBJ whole genome shotgun (WGS) entry which is preliminary data.</text>
</comment>
<dbReference type="RefSeq" id="WP_138190241.1">
    <property type="nucleotide sequence ID" value="NZ_VBWP01000002.1"/>
</dbReference>
<evidence type="ECO:0000256" key="6">
    <source>
        <dbReference type="ARBA" id="ARBA00014679"/>
    </source>
</evidence>
<dbReference type="OrthoDB" id="9807416at2"/>
<dbReference type="GO" id="GO:0052906">
    <property type="term" value="F:tRNA (guanine(37)-N1)-methyltransferase activity"/>
    <property type="evidence" value="ECO:0007669"/>
    <property type="project" value="UniProtKB-UniRule"/>
</dbReference>
<dbReference type="FunCoup" id="A0A5R8QFN6">
    <property type="interactions" value="352"/>
</dbReference>
<evidence type="ECO:0000313" key="20">
    <source>
        <dbReference type="Proteomes" id="UP000306912"/>
    </source>
</evidence>
<gene>
    <name evidence="15 19" type="primary">trmD</name>
    <name evidence="19" type="ORF">FEZ08_03015</name>
</gene>
<dbReference type="GO" id="GO:0002939">
    <property type="term" value="P:tRNA N1-guanine methylation"/>
    <property type="evidence" value="ECO:0007669"/>
    <property type="project" value="TreeGrafter"/>
</dbReference>
<comment type="function">
    <text evidence="1 15 17">Specifically methylates guanosine-37 in various tRNAs.</text>
</comment>
<dbReference type="Gene3D" id="1.10.1270.20">
    <property type="entry name" value="tRNA(m1g37)methyltransferase, domain 2"/>
    <property type="match status" value="1"/>
</dbReference>
<name>A0A5R8QFN6_9FIRM</name>